<dbReference type="Proteomes" id="UP000045285">
    <property type="component" value="Unassembled WGS sequence"/>
</dbReference>
<dbReference type="InterPro" id="IPR045465">
    <property type="entry name" value="Trans_reg_dom"/>
</dbReference>
<dbReference type="Pfam" id="PF20109">
    <property type="entry name" value="Trans_reg_dom"/>
    <property type="match status" value="1"/>
</dbReference>
<reference evidence="3" key="1">
    <citation type="submission" date="2014-08" db="EMBL/GenBank/DDBJ databases">
        <authorList>
            <person name="Moulin L."/>
        </authorList>
    </citation>
    <scope>NUCLEOTIDE SEQUENCE [LARGE SCALE GENOMIC DNA]</scope>
</reference>
<sequence>MSETTSGPAWPDWQDDHAYAYSLHLTSRGWAWEFLRRNPGFQNDLRAVSRGVDISRSGIADIIRMPVAETDLSLWGVLFCKVAREFRERLLVSS</sequence>
<keyword evidence="3" id="KW-1185">Reference proteome</keyword>
<accession>A0A090DBC4</accession>
<evidence type="ECO:0000259" key="1">
    <source>
        <dbReference type="Pfam" id="PF20109"/>
    </source>
</evidence>
<proteinExistence type="predicted"/>
<dbReference type="AlphaFoldDB" id="A0A090DBC4"/>
<name>A0A090DBC4_MESPL</name>
<dbReference type="EMBL" id="CCMZ01000004">
    <property type="protein sequence ID" value="CDX12642.1"/>
    <property type="molecule type" value="Genomic_DNA"/>
</dbReference>
<gene>
    <name evidence="2" type="ORF">MPL3356_120088</name>
</gene>
<evidence type="ECO:0000313" key="2">
    <source>
        <dbReference type="EMBL" id="CDX12642.1"/>
    </source>
</evidence>
<evidence type="ECO:0000313" key="3">
    <source>
        <dbReference type="Proteomes" id="UP000045285"/>
    </source>
</evidence>
<feature type="domain" description="Transcriptional regulator-like" evidence="1">
    <location>
        <begin position="12"/>
        <end position="79"/>
    </location>
</feature>
<organism evidence="2 3">
    <name type="scientific">Mesorhizobium plurifarium</name>
    <dbReference type="NCBI Taxonomy" id="69974"/>
    <lineage>
        <taxon>Bacteria</taxon>
        <taxon>Pseudomonadati</taxon>
        <taxon>Pseudomonadota</taxon>
        <taxon>Alphaproteobacteria</taxon>
        <taxon>Hyphomicrobiales</taxon>
        <taxon>Phyllobacteriaceae</taxon>
        <taxon>Mesorhizobium</taxon>
    </lineage>
</organism>
<protein>
    <recommendedName>
        <fullName evidence="1">Transcriptional regulator-like domain-containing protein</fullName>
    </recommendedName>
</protein>